<gene>
    <name evidence="2" type="ordered locus">MTR_3g081190</name>
</gene>
<reference evidence="2 4" key="1">
    <citation type="journal article" date="2011" name="Nature">
        <title>The Medicago genome provides insight into the evolution of rhizobial symbioses.</title>
        <authorList>
            <person name="Young N.D."/>
            <person name="Debelle F."/>
            <person name="Oldroyd G.E."/>
            <person name="Geurts R."/>
            <person name="Cannon S.B."/>
            <person name="Udvardi M.K."/>
            <person name="Benedito V.A."/>
            <person name="Mayer K.F."/>
            <person name="Gouzy J."/>
            <person name="Schoof H."/>
            <person name="Van de Peer Y."/>
            <person name="Proost S."/>
            <person name="Cook D.R."/>
            <person name="Meyers B.C."/>
            <person name="Spannagl M."/>
            <person name="Cheung F."/>
            <person name="De Mita S."/>
            <person name="Krishnakumar V."/>
            <person name="Gundlach H."/>
            <person name="Zhou S."/>
            <person name="Mudge J."/>
            <person name="Bharti A.K."/>
            <person name="Murray J.D."/>
            <person name="Naoumkina M.A."/>
            <person name="Rosen B."/>
            <person name="Silverstein K.A."/>
            <person name="Tang H."/>
            <person name="Rombauts S."/>
            <person name="Zhao P.X."/>
            <person name="Zhou P."/>
            <person name="Barbe V."/>
            <person name="Bardou P."/>
            <person name="Bechner M."/>
            <person name="Bellec A."/>
            <person name="Berger A."/>
            <person name="Berges H."/>
            <person name="Bidwell S."/>
            <person name="Bisseling T."/>
            <person name="Choisne N."/>
            <person name="Couloux A."/>
            <person name="Denny R."/>
            <person name="Deshpande S."/>
            <person name="Dai X."/>
            <person name="Doyle J.J."/>
            <person name="Dudez A.M."/>
            <person name="Farmer A.D."/>
            <person name="Fouteau S."/>
            <person name="Franken C."/>
            <person name="Gibelin C."/>
            <person name="Gish J."/>
            <person name="Goldstein S."/>
            <person name="Gonzalez A.J."/>
            <person name="Green P.J."/>
            <person name="Hallab A."/>
            <person name="Hartog M."/>
            <person name="Hua A."/>
            <person name="Humphray S.J."/>
            <person name="Jeong D.H."/>
            <person name="Jing Y."/>
            <person name="Jocker A."/>
            <person name="Kenton S.M."/>
            <person name="Kim D.J."/>
            <person name="Klee K."/>
            <person name="Lai H."/>
            <person name="Lang C."/>
            <person name="Lin S."/>
            <person name="Macmil S.L."/>
            <person name="Magdelenat G."/>
            <person name="Matthews L."/>
            <person name="McCorrison J."/>
            <person name="Monaghan E.L."/>
            <person name="Mun J.H."/>
            <person name="Najar F.Z."/>
            <person name="Nicholson C."/>
            <person name="Noirot C."/>
            <person name="O'Bleness M."/>
            <person name="Paule C.R."/>
            <person name="Poulain J."/>
            <person name="Prion F."/>
            <person name="Qin B."/>
            <person name="Qu C."/>
            <person name="Retzel E.F."/>
            <person name="Riddle C."/>
            <person name="Sallet E."/>
            <person name="Samain S."/>
            <person name="Samson N."/>
            <person name="Sanders I."/>
            <person name="Saurat O."/>
            <person name="Scarpelli C."/>
            <person name="Schiex T."/>
            <person name="Segurens B."/>
            <person name="Severin A.J."/>
            <person name="Sherrier D.J."/>
            <person name="Shi R."/>
            <person name="Sims S."/>
            <person name="Singer S.R."/>
            <person name="Sinharoy S."/>
            <person name="Sterck L."/>
            <person name="Viollet A."/>
            <person name="Wang B.B."/>
            <person name="Wang K."/>
            <person name="Wang M."/>
            <person name="Wang X."/>
            <person name="Warfsmann J."/>
            <person name="Weissenbach J."/>
            <person name="White D.D."/>
            <person name="White J.D."/>
            <person name="Wiley G.B."/>
            <person name="Wincker P."/>
            <person name="Xing Y."/>
            <person name="Yang L."/>
            <person name="Yao Z."/>
            <person name="Ying F."/>
            <person name="Zhai J."/>
            <person name="Zhou L."/>
            <person name="Zuber A."/>
            <person name="Denarie J."/>
            <person name="Dixon R.A."/>
            <person name="May G.D."/>
            <person name="Schwartz D.C."/>
            <person name="Rogers J."/>
            <person name="Quetier F."/>
            <person name="Town C.D."/>
            <person name="Roe B.A."/>
        </authorList>
    </citation>
    <scope>NUCLEOTIDE SEQUENCE [LARGE SCALE GENOMIC DNA]</scope>
    <source>
        <strain evidence="2">A17</strain>
        <strain evidence="3 4">cv. Jemalong A17</strain>
    </source>
</reference>
<protein>
    <submittedName>
        <fullName evidence="2 3">Uncharacterized protein</fullName>
    </submittedName>
</protein>
<dbReference type="EMBL" id="CM001219">
    <property type="protein sequence ID" value="KEH35168.1"/>
    <property type="molecule type" value="Genomic_DNA"/>
</dbReference>
<feature type="compositionally biased region" description="Basic and acidic residues" evidence="1">
    <location>
        <begin position="53"/>
        <end position="65"/>
    </location>
</feature>
<keyword evidence="4" id="KW-1185">Reference proteome</keyword>
<dbReference type="AlphaFoldDB" id="A0A072V1B0"/>
<proteinExistence type="predicted"/>
<feature type="compositionally biased region" description="Acidic residues" evidence="1">
    <location>
        <begin position="66"/>
        <end position="75"/>
    </location>
</feature>
<reference evidence="2 4" key="2">
    <citation type="journal article" date="2014" name="BMC Genomics">
        <title>An improved genome release (version Mt4.0) for the model legume Medicago truncatula.</title>
        <authorList>
            <person name="Tang H."/>
            <person name="Krishnakumar V."/>
            <person name="Bidwell S."/>
            <person name="Rosen B."/>
            <person name="Chan A."/>
            <person name="Zhou S."/>
            <person name="Gentzbittel L."/>
            <person name="Childs K.L."/>
            <person name="Yandell M."/>
            <person name="Gundlach H."/>
            <person name="Mayer K.F."/>
            <person name="Schwartz D.C."/>
            <person name="Town C.D."/>
        </authorList>
    </citation>
    <scope>GENOME REANNOTATION</scope>
    <source>
        <strain evidence="2">A17</strain>
        <strain evidence="3 4">cv. Jemalong A17</strain>
    </source>
</reference>
<sequence length="75" mass="8640">MVGVLASQKKWKERMVIAKDQLQQHPFHVTSSIINACLTWLFHKAIPSKFPLEENEKDSKSRLTLDDDDDNNSTN</sequence>
<accession>A0A072V1B0</accession>
<name>A0A072V1B0_MEDTR</name>
<organism evidence="2 4">
    <name type="scientific">Medicago truncatula</name>
    <name type="common">Barrel medic</name>
    <name type="synonym">Medicago tribuloides</name>
    <dbReference type="NCBI Taxonomy" id="3880"/>
    <lineage>
        <taxon>Eukaryota</taxon>
        <taxon>Viridiplantae</taxon>
        <taxon>Streptophyta</taxon>
        <taxon>Embryophyta</taxon>
        <taxon>Tracheophyta</taxon>
        <taxon>Spermatophyta</taxon>
        <taxon>Magnoliopsida</taxon>
        <taxon>eudicotyledons</taxon>
        <taxon>Gunneridae</taxon>
        <taxon>Pentapetalae</taxon>
        <taxon>rosids</taxon>
        <taxon>fabids</taxon>
        <taxon>Fabales</taxon>
        <taxon>Fabaceae</taxon>
        <taxon>Papilionoideae</taxon>
        <taxon>50 kb inversion clade</taxon>
        <taxon>NPAAA clade</taxon>
        <taxon>Hologalegina</taxon>
        <taxon>IRL clade</taxon>
        <taxon>Trifolieae</taxon>
        <taxon>Medicago</taxon>
    </lineage>
</organism>
<reference evidence="3" key="3">
    <citation type="submission" date="2015-04" db="UniProtKB">
        <authorList>
            <consortium name="EnsemblPlants"/>
        </authorList>
    </citation>
    <scope>IDENTIFICATION</scope>
    <source>
        <strain evidence="3">cv. Jemalong A17</strain>
    </source>
</reference>
<dbReference type="HOGENOM" id="CLU_2674797_0_0_1"/>
<evidence type="ECO:0000313" key="2">
    <source>
        <dbReference type="EMBL" id="KEH35168.1"/>
    </source>
</evidence>
<feature type="region of interest" description="Disordered" evidence="1">
    <location>
        <begin position="53"/>
        <end position="75"/>
    </location>
</feature>
<evidence type="ECO:0000313" key="3">
    <source>
        <dbReference type="EnsemblPlants" id="KEH35168"/>
    </source>
</evidence>
<evidence type="ECO:0000256" key="1">
    <source>
        <dbReference type="SAM" id="MobiDB-lite"/>
    </source>
</evidence>
<dbReference type="Proteomes" id="UP000002051">
    <property type="component" value="Chromosome 3"/>
</dbReference>
<evidence type="ECO:0000313" key="4">
    <source>
        <dbReference type="Proteomes" id="UP000002051"/>
    </source>
</evidence>
<dbReference type="EnsemblPlants" id="KEH35168">
    <property type="protein sequence ID" value="KEH35168"/>
    <property type="gene ID" value="MTR_3g081190"/>
</dbReference>